<gene>
    <name evidence="1" type="ORF">P9271_20155</name>
</gene>
<comment type="caution">
    <text evidence="1">The sequence shown here is derived from an EMBL/GenBank/DDBJ whole genome shotgun (WGS) entry which is preliminary data.</text>
</comment>
<evidence type="ECO:0000313" key="2">
    <source>
        <dbReference type="Proteomes" id="UP001342826"/>
    </source>
</evidence>
<keyword evidence="2" id="KW-1185">Reference proteome</keyword>
<protein>
    <submittedName>
        <fullName evidence="1">Uncharacterized protein</fullName>
    </submittedName>
</protein>
<accession>A0ABU6P2P0</accession>
<sequence>MEEQKGKKIHLNEYMKILLENRKKEVIKEDHINELNRKKGEGLTSPTTETTTEETRLFTDYMHRANIFHIAKSDEKRGKILMLRKFFKSKRNDEVEVYSKCGKECIHTVGKVSTIGRDFVMLTNLNKRIWIPYSVVESANIPHGIPTYSNTHQHLFYDNNLRDKLLYNFGETVAKRDVLKQQFFEETLNTNLHVWKETWVEIHLNEKEKIVGKIASSIKNKCTLNYFGKKVEVDLANVQYITTIRFLSLLPNIGKYFAKGDKNDEK</sequence>
<reference evidence="1 2" key="1">
    <citation type="submission" date="2023-03" db="EMBL/GenBank/DDBJ databases">
        <title>Bacillus Genome Sequencing.</title>
        <authorList>
            <person name="Dunlap C."/>
        </authorList>
    </citation>
    <scope>NUCLEOTIDE SEQUENCE [LARGE SCALE GENOMIC DNA]</scope>
    <source>
        <strain evidence="1 2">NRS-1717</strain>
    </source>
</reference>
<evidence type="ECO:0000313" key="1">
    <source>
        <dbReference type="EMBL" id="MED4403627.1"/>
    </source>
</evidence>
<proteinExistence type="predicted"/>
<dbReference type="RefSeq" id="WP_235843042.1">
    <property type="nucleotide sequence ID" value="NZ_JARTFQ010000006.1"/>
</dbReference>
<name>A0ABU6P2P0_9BACI</name>
<dbReference type="GeneID" id="301142222"/>
<dbReference type="Proteomes" id="UP001342826">
    <property type="component" value="Unassembled WGS sequence"/>
</dbReference>
<dbReference type="EMBL" id="JARTFS010000018">
    <property type="protein sequence ID" value="MED4403627.1"/>
    <property type="molecule type" value="Genomic_DNA"/>
</dbReference>
<organism evidence="1 2">
    <name type="scientific">Metabacillus fastidiosus</name>
    <dbReference type="NCBI Taxonomy" id="1458"/>
    <lineage>
        <taxon>Bacteria</taxon>
        <taxon>Bacillati</taxon>
        <taxon>Bacillota</taxon>
        <taxon>Bacilli</taxon>
        <taxon>Bacillales</taxon>
        <taxon>Bacillaceae</taxon>
        <taxon>Metabacillus</taxon>
    </lineage>
</organism>